<name>A0A841KWW0_9FIRM</name>
<evidence type="ECO:0000259" key="3">
    <source>
        <dbReference type="PROSITE" id="PS51272"/>
    </source>
</evidence>
<reference evidence="4 5" key="1">
    <citation type="submission" date="2020-08" db="EMBL/GenBank/DDBJ databases">
        <title>Genomic Encyclopedia of Type Strains, Phase IV (KMG-IV): sequencing the most valuable type-strain genomes for metagenomic binning, comparative biology and taxonomic classification.</title>
        <authorList>
            <person name="Goeker M."/>
        </authorList>
    </citation>
    <scope>NUCLEOTIDE SEQUENCE [LARGE SCALE GENOMIC DNA]</scope>
    <source>
        <strain evidence="4 5">DSM 103526</strain>
    </source>
</reference>
<evidence type="ECO:0000313" key="4">
    <source>
        <dbReference type="EMBL" id="MBB6217853.1"/>
    </source>
</evidence>
<dbReference type="EMBL" id="JACHEN010000029">
    <property type="protein sequence ID" value="MBB6217853.1"/>
    <property type="molecule type" value="Genomic_DNA"/>
</dbReference>
<accession>A0A841KWW0</accession>
<evidence type="ECO:0000256" key="2">
    <source>
        <dbReference type="SAM" id="SignalP"/>
    </source>
</evidence>
<keyword evidence="2" id="KW-0732">Signal</keyword>
<feature type="domain" description="SLH" evidence="3">
    <location>
        <begin position="26"/>
        <end position="89"/>
    </location>
</feature>
<dbReference type="InterPro" id="IPR001119">
    <property type="entry name" value="SLH_dom"/>
</dbReference>
<dbReference type="Pfam" id="PF00395">
    <property type="entry name" value="SLH"/>
    <property type="match status" value="2"/>
</dbReference>
<sequence length="229" mass="24849">MAIKSKMISLGSAAVITLTLAGHSFAAAIPFTDLGDINAKEKILVLQEKGYVKGVADGLFAPNSVITAAEGIQLIVNALELNLDTVRFIKEPKATDYYTKANDDAWYAGALIIAAVNGLEFPNDLDPSQEWTREEFTYHLIKAVEAHSNLPMIKIIPADITDGDQITMDYSGAIQRALIYGVVQLDAEGKFNPRAKISREEAAGQIYNVLEYIKAHPAPAIDLEEAATE</sequence>
<feature type="chain" id="PRO_5032778309" description="SLH domain-containing protein" evidence="2">
    <location>
        <begin position="27"/>
        <end position="229"/>
    </location>
</feature>
<protein>
    <recommendedName>
        <fullName evidence="3">SLH domain-containing protein</fullName>
    </recommendedName>
</protein>
<keyword evidence="1" id="KW-0677">Repeat</keyword>
<dbReference type="PROSITE" id="PS51272">
    <property type="entry name" value="SLH"/>
    <property type="match status" value="2"/>
</dbReference>
<dbReference type="Proteomes" id="UP000579281">
    <property type="component" value="Unassembled WGS sequence"/>
</dbReference>
<feature type="domain" description="SLH" evidence="3">
    <location>
        <begin position="157"/>
        <end position="220"/>
    </location>
</feature>
<evidence type="ECO:0000256" key="1">
    <source>
        <dbReference type="ARBA" id="ARBA00022737"/>
    </source>
</evidence>
<keyword evidence="5" id="KW-1185">Reference proteome</keyword>
<dbReference type="RefSeq" id="WP_184312363.1">
    <property type="nucleotide sequence ID" value="NZ_JACHEN010000029.1"/>
</dbReference>
<gene>
    <name evidence="4" type="ORF">HNQ80_003989</name>
</gene>
<evidence type="ECO:0000313" key="5">
    <source>
        <dbReference type="Proteomes" id="UP000579281"/>
    </source>
</evidence>
<comment type="caution">
    <text evidence="4">The sequence shown here is derived from an EMBL/GenBank/DDBJ whole genome shotgun (WGS) entry which is preliminary data.</text>
</comment>
<feature type="signal peptide" evidence="2">
    <location>
        <begin position="1"/>
        <end position="26"/>
    </location>
</feature>
<proteinExistence type="predicted"/>
<dbReference type="AlphaFoldDB" id="A0A841KWW0"/>
<organism evidence="4 5">
    <name type="scientific">Anaerosolibacter carboniphilus</name>
    <dbReference type="NCBI Taxonomy" id="1417629"/>
    <lineage>
        <taxon>Bacteria</taxon>
        <taxon>Bacillati</taxon>
        <taxon>Bacillota</taxon>
        <taxon>Clostridia</taxon>
        <taxon>Peptostreptococcales</taxon>
        <taxon>Thermotaleaceae</taxon>
        <taxon>Anaerosolibacter</taxon>
    </lineage>
</organism>